<sequence length="260" mass="28298">MVDVVYFTDKIEKCQAIAGDVKSVKEQYEAFHIAAKGIETDLKSLAQTGKAPDLRDPMSILEAAGDNVLKALKWCDEHIDVFHNVMDWLTGDQGKITSAANHWQSGVPGKLNDASHFAWDPKKAINDAWQGNLADSVANLIGAEKVIVDLLSDLCKACGMIFTAIGKMLDKLRELVLKEVADLLIWLLEKLGKLILNSGLGGFFGGVITCAASIYDAVKKGVEVYRLVEDIKNNYEDASRALSGMFNAGKKLAEDVKGLV</sequence>
<dbReference type="STRING" id="679197.HMPREF9336_03342"/>
<proteinExistence type="predicted"/>
<evidence type="ECO:0000313" key="2">
    <source>
        <dbReference type="Proteomes" id="UP000004816"/>
    </source>
</evidence>
<dbReference type="HOGENOM" id="CLU_1069161_0_0_11"/>
<comment type="caution">
    <text evidence="1">The sequence shown here is derived from an EMBL/GenBank/DDBJ whole genome shotgun (WGS) entry which is preliminary data.</text>
</comment>
<reference evidence="1 2" key="1">
    <citation type="journal article" date="2011" name="Stand. Genomic Sci.">
        <title>High quality draft genome sequence of Segniliparus rugosus CDC 945(T)= (ATCC BAA-974(T)).</title>
        <authorList>
            <person name="Earl A.M."/>
            <person name="Desjardins C.A."/>
            <person name="Fitzgerald M.G."/>
            <person name="Arachchi H.M."/>
            <person name="Zeng Q."/>
            <person name="Mehta T."/>
            <person name="Griggs A."/>
            <person name="Birren B.W."/>
            <person name="Toney N.C."/>
            <person name="Carr J."/>
            <person name="Posey J."/>
            <person name="Butler W.R."/>
        </authorList>
    </citation>
    <scope>NUCLEOTIDE SEQUENCE [LARGE SCALE GENOMIC DNA]</scope>
    <source>
        <strain evidence="2">ATCC BAA-974 / DSM 45345 / CCUG 50838 / CIP 108380 / JCM 13579 / CDC 945</strain>
    </source>
</reference>
<gene>
    <name evidence="1" type="ORF">HMPREF9336_03342</name>
</gene>
<protein>
    <submittedName>
        <fullName evidence="1">Uncharacterized protein</fullName>
    </submittedName>
</protein>
<name>E5XV20_SEGRC</name>
<keyword evidence="2" id="KW-1185">Reference proteome</keyword>
<dbReference type="Proteomes" id="UP000004816">
    <property type="component" value="Unassembled WGS sequence"/>
</dbReference>
<dbReference type="AlphaFoldDB" id="E5XV20"/>
<dbReference type="EMBL" id="ACZI02000001">
    <property type="protein sequence ID" value="EFV11856.1"/>
    <property type="molecule type" value="Genomic_DNA"/>
</dbReference>
<accession>E5XV20</accession>
<organism evidence="1 2">
    <name type="scientific">Segniliparus rugosus (strain ATCC BAA-974 / DSM 45345 / CCUG 50838 / CIP 108380 / JCM 13579 / CDC 945)</name>
    <dbReference type="NCBI Taxonomy" id="679197"/>
    <lineage>
        <taxon>Bacteria</taxon>
        <taxon>Bacillati</taxon>
        <taxon>Actinomycetota</taxon>
        <taxon>Actinomycetes</taxon>
        <taxon>Mycobacteriales</taxon>
        <taxon>Segniliparaceae</taxon>
        <taxon>Segniliparus</taxon>
    </lineage>
</organism>
<evidence type="ECO:0000313" key="1">
    <source>
        <dbReference type="EMBL" id="EFV11856.1"/>
    </source>
</evidence>
<dbReference type="RefSeq" id="WP_007472278.1">
    <property type="nucleotide sequence ID" value="NZ_KI391953.1"/>
</dbReference>
<dbReference type="OrthoDB" id="5069709at2"/>